<dbReference type="InterPro" id="IPR011333">
    <property type="entry name" value="SKP1/BTB/POZ_sf"/>
</dbReference>
<dbReference type="Pfam" id="PF00651">
    <property type="entry name" value="BTB"/>
    <property type="match status" value="1"/>
</dbReference>
<accession>G0P150</accession>
<evidence type="ECO:0000313" key="3">
    <source>
        <dbReference type="Proteomes" id="UP000008068"/>
    </source>
</evidence>
<dbReference type="Gene3D" id="3.30.710.10">
    <property type="entry name" value="Potassium Channel Kv1.1, Chain A"/>
    <property type="match status" value="1"/>
</dbReference>
<dbReference type="PROSITE" id="PS50097">
    <property type="entry name" value="BTB"/>
    <property type="match status" value="1"/>
</dbReference>
<dbReference type="eggNOG" id="ENOG502QUFU">
    <property type="taxonomic scope" value="Eukaryota"/>
</dbReference>
<organism evidence="3">
    <name type="scientific">Caenorhabditis brenneri</name>
    <name type="common">Nematode worm</name>
    <dbReference type="NCBI Taxonomy" id="135651"/>
    <lineage>
        <taxon>Eukaryota</taxon>
        <taxon>Metazoa</taxon>
        <taxon>Ecdysozoa</taxon>
        <taxon>Nematoda</taxon>
        <taxon>Chromadorea</taxon>
        <taxon>Rhabditida</taxon>
        <taxon>Rhabditina</taxon>
        <taxon>Rhabditomorpha</taxon>
        <taxon>Rhabditoidea</taxon>
        <taxon>Rhabditidae</taxon>
        <taxon>Peloderinae</taxon>
        <taxon>Caenorhabditis</taxon>
    </lineage>
</organism>
<dbReference type="STRING" id="135651.G0P150"/>
<sequence>MQPSAKQFVLTHIVEKVSGLTAESIQASQSVKHFNIPWKILYRHSERLFTIALCCCKPRTDRIWTAATQITFKMISVNGNYESKTRRYTFANDSQAGWCGYSTFEWAMFLKEFAVDDKIILEVHVTIESMTGIERPEKLKHFDRADRKFTDVVLEVGEENFHVSKVVLAEQSTHFKRRLMDHSRQAKQSVINLEGVSSEDFQVFLELVYMENTLTDSNIEDVLKLVEKYEAKNPGRLCEQFLIMDSKHSLKTKMQIAEQYQFQKLKAHCLSNMKSRADVRAVMGTDSSELDAPLMRVLLEKLLQLNQ</sequence>
<evidence type="ECO:0000313" key="2">
    <source>
        <dbReference type="EMBL" id="EGT42208.1"/>
    </source>
</evidence>
<dbReference type="InParanoid" id="G0P150"/>
<dbReference type="SUPFAM" id="SSF54695">
    <property type="entry name" value="POZ domain"/>
    <property type="match status" value="1"/>
</dbReference>
<dbReference type="InterPro" id="IPR008974">
    <property type="entry name" value="TRAF-like"/>
</dbReference>
<dbReference type="HOGENOM" id="CLU_051249_1_1_1"/>
<feature type="domain" description="BTB" evidence="1">
    <location>
        <begin position="150"/>
        <end position="217"/>
    </location>
</feature>
<dbReference type="InterPro" id="IPR002083">
    <property type="entry name" value="MATH/TRAF_dom"/>
</dbReference>
<dbReference type="SMART" id="SM00225">
    <property type="entry name" value="BTB"/>
    <property type="match status" value="1"/>
</dbReference>
<dbReference type="Gene3D" id="2.60.210.10">
    <property type="entry name" value="Apoptosis, Tumor Necrosis Factor Receptor Associated Protein 2, Chain A"/>
    <property type="match status" value="1"/>
</dbReference>
<dbReference type="InterPro" id="IPR052664">
    <property type="entry name" value="BTB-MATH_domain_protein"/>
</dbReference>
<dbReference type="EMBL" id="GL380008">
    <property type="protein sequence ID" value="EGT42208.1"/>
    <property type="molecule type" value="Genomic_DNA"/>
</dbReference>
<dbReference type="SMART" id="SM00061">
    <property type="entry name" value="MATH"/>
    <property type="match status" value="1"/>
</dbReference>
<dbReference type="OMA" id="MENISTW"/>
<dbReference type="AlphaFoldDB" id="G0P150"/>
<dbReference type="CDD" id="cd18186">
    <property type="entry name" value="BTB_POZ_ZBTB_KLHL-like"/>
    <property type="match status" value="1"/>
</dbReference>
<dbReference type="SUPFAM" id="SSF49599">
    <property type="entry name" value="TRAF domain-like"/>
    <property type="match status" value="1"/>
</dbReference>
<dbReference type="Proteomes" id="UP000008068">
    <property type="component" value="Unassembled WGS sequence"/>
</dbReference>
<name>G0P150_CAEBE</name>
<evidence type="ECO:0000259" key="1">
    <source>
        <dbReference type="PROSITE" id="PS50097"/>
    </source>
</evidence>
<reference evidence="3" key="1">
    <citation type="submission" date="2011-07" db="EMBL/GenBank/DDBJ databases">
        <authorList>
            <consortium name="Caenorhabditis brenneri Sequencing and Analysis Consortium"/>
            <person name="Wilson R.K."/>
        </authorList>
    </citation>
    <scope>NUCLEOTIDE SEQUENCE [LARGE SCALE GENOMIC DNA]</scope>
    <source>
        <strain evidence="3">PB2801</strain>
    </source>
</reference>
<dbReference type="OrthoDB" id="409824at2759"/>
<dbReference type="InterPro" id="IPR000210">
    <property type="entry name" value="BTB/POZ_dom"/>
</dbReference>
<dbReference type="CDD" id="cd00121">
    <property type="entry name" value="MATH"/>
    <property type="match status" value="1"/>
</dbReference>
<protein>
    <recommendedName>
        <fullName evidence="1">BTB domain-containing protein</fullName>
    </recommendedName>
</protein>
<keyword evidence="3" id="KW-1185">Reference proteome</keyword>
<dbReference type="PANTHER" id="PTHR22743:SF173">
    <property type="entry name" value="BTB AND MATH DOMAIN-CONTAINING PROTEIN 34-RELATED"/>
    <property type="match status" value="1"/>
</dbReference>
<gene>
    <name evidence="2" type="ORF">CAEBREN_07853</name>
</gene>
<proteinExistence type="predicted"/>
<dbReference type="Pfam" id="PF00917">
    <property type="entry name" value="MATH"/>
    <property type="match status" value="1"/>
</dbReference>
<dbReference type="PANTHER" id="PTHR22743">
    <property type="entry name" value="MEPRIN/TRAF-LIKE MATH FAMILY-C.ELEGANS"/>
    <property type="match status" value="1"/>
</dbReference>